<protein>
    <recommendedName>
        <fullName evidence="5">Damage-inducible protein DinB</fullName>
    </recommendedName>
</protein>
<accession>A0ABP9WBA9</accession>
<evidence type="ECO:0000256" key="1">
    <source>
        <dbReference type="ARBA" id="ARBA00008635"/>
    </source>
</evidence>
<keyword evidence="4" id="KW-1185">Reference proteome</keyword>
<evidence type="ECO:0000256" key="2">
    <source>
        <dbReference type="ARBA" id="ARBA00022723"/>
    </source>
</evidence>
<dbReference type="Pfam" id="PF05163">
    <property type="entry name" value="DinB"/>
    <property type="match status" value="1"/>
</dbReference>
<dbReference type="InterPro" id="IPR034660">
    <property type="entry name" value="DinB/YfiT-like"/>
</dbReference>
<dbReference type="SUPFAM" id="SSF109854">
    <property type="entry name" value="DinB/YfiT-like putative metalloenzymes"/>
    <property type="match status" value="1"/>
</dbReference>
<dbReference type="Gene3D" id="1.20.120.450">
    <property type="entry name" value="dinb family like domain"/>
    <property type="match status" value="1"/>
</dbReference>
<evidence type="ECO:0000313" key="4">
    <source>
        <dbReference type="Proteomes" id="UP001401887"/>
    </source>
</evidence>
<gene>
    <name evidence="3" type="ORF">Dcar01_03390</name>
</gene>
<comment type="caution">
    <text evidence="3">The sequence shown here is derived from an EMBL/GenBank/DDBJ whole genome shotgun (WGS) entry which is preliminary data.</text>
</comment>
<proteinExistence type="inferred from homology"/>
<dbReference type="EMBL" id="BAABRP010000021">
    <property type="protein sequence ID" value="GAA5514634.1"/>
    <property type="molecule type" value="Genomic_DNA"/>
</dbReference>
<dbReference type="InterPro" id="IPR007837">
    <property type="entry name" value="DinB"/>
</dbReference>
<name>A0ABP9WBA9_9DEIO</name>
<organism evidence="3 4">
    <name type="scientific">Deinococcus carri</name>
    <dbReference type="NCBI Taxonomy" id="1211323"/>
    <lineage>
        <taxon>Bacteria</taxon>
        <taxon>Thermotogati</taxon>
        <taxon>Deinococcota</taxon>
        <taxon>Deinococci</taxon>
        <taxon>Deinococcales</taxon>
        <taxon>Deinococcaceae</taxon>
        <taxon>Deinococcus</taxon>
    </lineage>
</organism>
<keyword evidence="2" id="KW-0479">Metal-binding</keyword>
<sequence length="156" mass="17252">MLFPMNTPAHYARAFQMHRAALQDLYETLPDEQSTFSPWEGGMSFIGLADHLAASSQRFLGLLGSEPPAPILDTSGSADLPSARSRLQESTENALLAIRALSEEDMNRRVKAFGGREMPVAALLDFMIQHEAHHKGQVWMMARMVGVQPPMFVKLG</sequence>
<dbReference type="Proteomes" id="UP001401887">
    <property type="component" value="Unassembled WGS sequence"/>
</dbReference>
<evidence type="ECO:0008006" key="5">
    <source>
        <dbReference type="Google" id="ProtNLM"/>
    </source>
</evidence>
<evidence type="ECO:0000313" key="3">
    <source>
        <dbReference type="EMBL" id="GAA5514634.1"/>
    </source>
</evidence>
<reference evidence="3 4" key="1">
    <citation type="submission" date="2024-02" db="EMBL/GenBank/DDBJ databases">
        <title>Deinococcus carri NBRC 110142.</title>
        <authorList>
            <person name="Ichikawa N."/>
            <person name="Katano-Makiyama Y."/>
            <person name="Hidaka K."/>
        </authorList>
    </citation>
    <scope>NUCLEOTIDE SEQUENCE [LARGE SCALE GENOMIC DNA]</scope>
    <source>
        <strain evidence="3 4">NBRC 110142</strain>
    </source>
</reference>
<comment type="similarity">
    <text evidence="1">Belongs to the DinB family.</text>
</comment>